<dbReference type="Pfam" id="PF23187">
    <property type="entry name" value="UBX7_N"/>
    <property type="match status" value="1"/>
</dbReference>
<reference evidence="9 10" key="1">
    <citation type="journal article" date="2017" name="Nat. Ecol. Evol.">
        <title>Scallop genome provides insights into evolution of bilaterian karyotype and development.</title>
        <authorList>
            <person name="Wang S."/>
            <person name="Zhang J."/>
            <person name="Jiao W."/>
            <person name="Li J."/>
            <person name="Xun X."/>
            <person name="Sun Y."/>
            <person name="Guo X."/>
            <person name="Huan P."/>
            <person name="Dong B."/>
            <person name="Zhang L."/>
            <person name="Hu X."/>
            <person name="Sun X."/>
            <person name="Wang J."/>
            <person name="Zhao C."/>
            <person name="Wang Y."/>
            <person name="Wang D."/>
            <person name="Huang X."/>
            <person name="Wang R."/>
            <person name="Lv J."/>
            <person name="Li Y."/>
            <person name="Zhang Z."/>
            <person name="Liu B."/>
            <person name="Lu W."/>
            <person name="Hui Y."/>
            <person name="Liang J."/>
            <person name="Zhou Z."/>
            <person name="Hou R."/>
            <person name="Li X."/>
            <person name="Liu Y."/>
            <person name="Li H."/>
            <person name="Ning X."/>
            <person name="Lin Y."/>
            <person name="Zhao L."/>
            <person name="Xing Q."/>
            <person name="Dou J."/>
            <person name="Li Y."/>
            <person name="Mao J."/>
            <person name="Guo H."/>
            <person name="Dou H."/>
            <person name="Li T."/>
            <person name="Mu C."/>
            <person name="Jiang W."/>
            <person name="Fu Q."/>
            <person name="Fu X."/>
            <person name="Miao Y."/>
            <person name="Liu J."/>
            <person name="Yu Q."/>
            <person name="Li R."/>
            <person name="Liao H."/>
            <person name="Li X."/>
            <person name="Kong Y."/>
            <person name="Jiang Z."/>
            <person name="Chourrout D."/>
            <person name="Li R."/>
            <person name="Bao Z."/>
        </authorList>
    </citation>
    <scope>NUCLEOTIDE SEQUENCE [LARGE SCALE GENOMIC DNA]</scope>
    <source>
        <strain evidence="9 10">PY_sf001</strain>
    </source>
</reference>
<dbReference type="Proteomes" id="UP000242188">
    <property type="component" value="Unassembled WGS sequence"/>
</dbReference>
<comment type="subcellular location">
    <subcellularLocation>
        <location evidence="1">Endoplasmic reticulum membrane</location>
        <topology evidence="1">Peripheral membrane protein</topology>
    </subcellularLocation>
</comment>
<feature type="region of interest" description="Disordered" evidence="7">
    <location>
        <begin position="115"/>
        <end position="185"/>
    </location>
</feature>
<dbReference type="Pfam" id="PF00789">
    <property type="entry name" value="UBX"/>
    <property type="match status" value="1"/>
</dbReference>
<dbReference type="SUPFAM" id="SSF52833">
    <property type="entry name" value="Thioredoxin-like"/>
    <property type="match status" value="1"/>
</dbReference>
<evidence type="ECO:0000256" key="4">
    <source>
        <dbReference type="ARBA" id="ARBA00040925"/>
    </source>
</evidence>
<comment type="caution">
    <text evidence="9">The sequence shown here is derived from an EMBL/GenBank/DDBJ whole genome shotgun (WGS) entry which is preliminary data.</text>
</comment>
<feature type="region of interest" description="Disordered" evidence="7">
    <location>
        <begin position="395"/>
        <end position="418"/>
    </location>
</feature>
<feature type="compositionally biased region" description="Low complexity" evidence="7">
    <location>
        <begin position="405"/>
        <end position="418"/>
    </location>
</feature>
<evidence type="ECO:0000256" key="5">
    <source>
        <dbReference type="ARBA" id="ARBA00041575"/>
    </source>
</evidence>
<proteinExistence type="predicted"/>
<dbReference type="GO" id="GO:0005789">
    <property type="term" value="C:endoplasmic reticulum membrane"/>
    <property type="evidence" value="ECO:0007669"/>
    <property type="project" value="UniProtKB-SubCell"/>
</dbReference>
<evidence type="ECO:0000256" key="3">
    <source>
        <dbReference type="ARBA" id="ARBA00038812"/>
    </source>
</evidence>
<feature type="compositionally biased region" description="Polar residues" evidence="7">
    <location>
        <begin position="395"/>
        <end position="404"/>
    </location>
</feature>
<comment type="subunit">
    <text evidence="3">Directly interacts with VCP. Interacts with UBQLN1. Forms a complex with VCP and UBQLN1.</text>
</comment>
<feature type="region of interest" description="Disordered" evidence="7">
    <location>
        <begin position="232"/>
        <end position="251"/>
    </location>
</feature>
<dbReference type="GO" id="GO:0036503">
    <property type="term" value="P:ERAD pathway"/>
    <property type="evidence" value="ECO:0007669"/>
    <property type="project" value="TreeGrafter"/>
</dbReference>
<protein>
    <recommendedName>
        <fullName evidence="4">UBX domain-containing protein 4</fullName>
    </recommendedName>
    <alternativeName>
        <fullName evidence="5">UBX domain-containing protein 2</fullName>
    </alternativeName>
</protein>
<dbReference type="CDD" id="cd16117">
    <property type="entry name" value="UBX_UBXN4"/>
    <property type="match status" value="1"/>
</dbReference>
<evidence type="ECO:0000259" key="8">
    <source>
        <dbReference type="PROSITE" id="PS50033"/>
    </source>
</evidence>
<dbReference type="EMBL" id="NEDP02005545">
    <property type="protein sequence ID" value="OWF39071.1"/>
    <property type="molecule type" value="Genomic_DNA"/>
</dbReference>
<dbReference type="GO" id="GO:0006986">
    <property type="term" value="P:response to unfolded protein"/>
    <property type="evidence" value="ECO:0007669"/>
    <property type="project" value="UniProtKB-KW"/>
</dbReference>
<organism evidence="9 10">
    <name type="scientific">Mizuhopecten yessoensis</name>
    <name type="common">Japanese scallop</name>
    <name type="synonym">Patinopecten yessoensis</name>
    <dbReference type="NCBI Taxonomy" id="6573"/>
    <lineage>
        <taxon>Eukaryota</taxon>
        <taxon>Metazoa</taxon>
        <taxon>Spiralia</taxon>
        <taxon>Lophotrochozoa</taxon>
        <taxon>Mollusca</taxon>
        <taxon>Bivalvia</taxon>
        <taxon>Autobranchia</taxon>
        <taxon>Pteriomorphia</taxon>
        <taxon>Pectinida</taxon>
        <taxon>Pectinoidea</taxon>
        <taxon>Pectinidae</taxon>
        <taxon>Mizuhopecten</taxon>
    </lineage>
</organism>
<accession>A0A210PRG1</accession>
<dbReference type="InterPro" id="IPR001012">
    <property type="entry name" value="UBX_dom"/>
</dbReference>
<dbReference type="Gene3D" id="3.40.30.10">
    <property type="entry name" value="Glutaredoxin"/>
    <property type="match status" value="1"/>
</dbReference>
<comment type="function">
    <text evidence="6">Involved in endoplasmic reticulum-associated protein degradation (ERAD). Acts as a platform to recruit both UBQLN1 and VCP to the ER during ERAD.</text>
</comment>
<name>A0A210PRG1_MIZYE</name>
<evidence type="ECO:0000256" key="7">
    <source>
        <dbReference type="SAM" id="MobiDB-lite"/>
    </source>
</evidence>
<keyword evidence="10" id="KW-1185">Reference proteome</keyword>
<evidence type="ECO:0000256" key="1">
    <source>
        <dbReference type="ARBA" id="ARBA00004406"/>
    </source>
</evidence>
<sequence length="418" mass="46738">MEWFPGSIPQAIQTAKQNNGLFVVYVQGKNEDTEKMADVWEDKNVISTCKSNKCTVIKIQGDSEEGKFFGEIYPILFLPSTYFIGLNGVPLEVTGGHVEADTFVQNITTAQQKLQEQISKHNPAASSSAVSESVTMGSSSSAAAKSADKPPLQDRVEMAKAKMEQKRIEKLQKEKEETKLREDERRKLGKDVHKLKQYQEDRQRKELEEEIRKDREENKKMREKIKEQIARDREEKAQMYKRKKDEQDIDAEEKKKAKLQAKQEAAAMDNARRSENARLQIRLPDGSSISNMFNSSDTLEAVHQFITATTGHQMSLSTTFPKRSFTDEDRAETLMSLGLAPTAVIIAVNHKSRSSAPYGGGGGAVSEGGIVSMLLAPFLMIWNFIYSLIFGGSESTPPAGQGSTRQQRAEPQQQRPGS</sequence>
<evidence type="ECO:0000313" key="9">
    <source>
        <dbReference type="EMBL" id="OWF39071.1"/>
    </source>
</evidence>
<keyword evidence="2" id="KW-0834">Unfolded protein response</keyword>
<feature type="compositionally biased region" description="Basic and acidic residues" evidence="7">
    <location>
        <begin position="232"/>
        <end position="246"/>
    </location>
</feature>
<dbReference type="STRING" id="6573.A0A210PRG1"/>
<dbReference type="AlphaFoldDB" id="A0A210PRG1"/>
<evidence type="ECO:0000256" key="6">
    <source>
        <dbReference type="ARBA" id="ARBA00046062"/>
    </source>
</evidence>
<evidence type="ECO:0000256" key="2">
    <source>
        <dbReference type="ARBA" id="ARBA00023230"/>
    </source>
</evidence>
<feature type="compositionally biased region" description="Low complexity" evidence="7">
    <location>
        <begin position="124"/>
        <end position="145"/>
    </location>
</feature>
<feature type="domain" description="UBX" evidence="8">
    <location>
        <begin position="272"/>
        <end position="347"/>
    </location>
</feature>
<gene>
    <name evidence="9" type="ORF">KP79_PYT03928</name>
</gene>
<dbReference type="SMART" id="SM00166">
    <property type="entry name" value="UBX"/>
    <property type="match status" value="1"/>
</dbReference>
<dbReference type="SUPFAM" id="SSF54236">
    <property type="entry name" value="Ubiquitin-like"/>
    <property type="match status" value="1"/>
</dbReference>
<dbReference type="OrthoDB" id="2445133at2759"/>
<dbReference type="Gene3D" id="3.10.20.90">
    <property type="entry name" value="Phosphatidylinositol 3-kinase Catalytic Subunit, Chain A, domain 1"/>
    <property type="match status" value="1"/>
</dbReference>
<dbReference type="InterPro" id="IPR029071">
    <property type="entry name" value="Ubiquitin-like_domsf"/>
</dbReference>
<dbReference type="InterPro" id="IPR036249">
    <property type="entry name" value="Thioredoxin-like_sf"/>
</dbReference>
<feature type="compositionally biased region" description="Basic and acidic residues" evidence="7">
    <location>
        <begin position="146"/>
        <end position="185"/>
    </location>
</feature>
<dbReference type="PANTHER" id="PTHR46424">
    <property type="entry name" value="UBX DOMAIN-CONTAINING PROTEIN 4"/>
    <property type="match status" value="1"/>
</dbReference>
<dbReference type="PANTHER" id="PTHR46424:SF1">
    <property type="entry name" value="UBX DOMAIN-CONTAINING PROTEIN 4"/>
    <property type="match status" value="1"/>
</dbReference>
<dbReference type="PROSITE" id="PS50033">
    <property type="entry name" value="UBX"/>
    <property type="match status" value="1"/>
</dbReference>
<evidence type="ECO:0000313" key="10">
    <source>
        <dbReference type="Proteomes" id="UP000242188"/>
    </source>
</evidence>